<evidence type="ECO:0008006" key="5">
    <source>
        <dbReference type="Google" id="ProtNLM"/>
    </source>
</evidence>
<proteinExistence type="predicted"/>
<dbReference type="OrthoDB" id="10647458at2759"/>
<keyword evidence="4" id="KW-1185">Reference proteome</keyword>
<evidence type="ECO:0000256" key="1">
    <source>
        <dbReference type="SAM" id="Phobius"/>
    </source>
</evidence>
<evidence type="ECO:0000256" key="2">
    <source>
        <dbReference type="SAM" id="SignalP"/>
    </source>
</evidence>
<feature type="signal peptide" evidence="2">
    <location>
        <begin position="1"/>
        <end position="20"/>
    </location>
</feature>
<dbReference type="VEuPathDB" id="PlasmoDB:PCOAH_00012800"/>
<dbReference type="GeneID" id="30908006"/>
<accession>A0A1B1DW24</accession>
<name>A0A1B1DW24_9APIC</name>
<evidence type="ECO:0000313" key="4">
    <source>
        <dbReference type="Proteomes" id="UP000092716"/>
    </source>
</evidence>
<gene>
    <name evidence="3" type="ORF">PCOAH_00012800</name>
</gene>
<keyword evidence="1" id="KW-1133">Transmembrane helix</keyword>
<reference evidence="4" key="1">
    <citation type="submission" date="2016-06" db="EMBL/GenBank/DDBJ databases">
        <title>First high quality genome sequence of Plasmodium coatneyi using continuous long reads from single molecule, real-time sequencing.</title>
        <authorList>
            <person name="Chien J.-T."/>
            <person name="Pakala S.B."/>
            <person name="Geraldo J.A."/>
            <person name="Lapp S.A."/>
            <person name="Barnwell J.W."/>
            <person name="Kissinger J.C."/>
            <person name="Galinski M.R."/>
            <person name="Humphrey J.C."/>
        </authorList>
    </citation>
    <scope>NUCLEOTIDE SEQUENCE [LARGE SCALE GENOMIC DNA]</scope>
    <source>
        <strain evidence="4">Hackeri</strain>
    </source>
</reference>
<feature type="transmembrane region" description="Helical" evidence="1">
    <location>
        <begin position="275"/>
        <end position="295"/>
    </location>
</feature>
<keyword evidence="2" id="KW-0732">Signal</keyword>
<protein>
    <recommendedName>
        <fullName evidence="5">Pv-fam-d protein</fullName>
    </recommendedName>
</protein>
<organism evidence="3 4">
    <name type="scientific">Plasmodium coatneyi</name>
    <dbReference type="NCBI Taxonomy" id="208452"/>
    <lineage>
        <taxon>Eukaryota</taxon>
        <taxon>Sar</taxon>
        <taxon>Alveolata</taxon>
        <taxon>Apicomplexa</taxon>
        <taxon>Aconoidasida</taxon>
        <taxon>Haemosporida</taxon>
        <taxon>Plasmodiidae</taxon>
        <taxon>Plasmodium</taxon>
    </lineage>
</organism>
<evidence type="ECO:0000313" key="3">
    <source>
        <dbReference type="EMBL" id="ANQ07001.1"/>
    </source>
</evidence>
<feature type="chain" id="PRO_5008521293" description="Pv-fam-d protein" evidence="2">
    <location>
        <begin position="21"/>
        <end position="300"/>
    </location>
</feature>
<dbReference type="KEGG" id="pcot:PCOAH_00012800"/>
<dbReference type="AlphaFoldDB" id="A0A1B1DW24"/>
<keyword evidence="1" id="KW-0472">Membrane</keyword>
<dbReference type="EMBL" id="CP016244">
    <property type="protein sequence ID" value="ANQ07001.1"/>
    <property type="molecule type" value="Genomic_DNA"/>
</dbReference>
<feature type="transmembrane region" description="Helical" evidence="1">
    <location>
        <begin position="245"/>
        <end position="268"/>
    </location>
</feature>
<dbReference type="Proteomes" id="UP000092716">
    <property type="component" value="Chromosome 6"/>
</dbReference>
<sequence length="300" mass="33921">MAPFPTKLSLLTLILYFSWAQYNPNHHHVNALRTSGNVTTEKKNLLDAGVRTLKSKWSNDDGTSNNNNNDDDVVPLRTERMGVHFDQNHKNLFHRFHAAKSGNNGNNGLPKMDNKGASYHPFWKNRRRCDAIDRSLDSSSMESVTSISTNNSSSSRFCSLDSSSMDSSVDSLFEERSDDYHYDDYSTPHIKNVKAINRRREVLFQPREFHPPGEFRPRGFFNKLLYAIKRRATRRALSPFLSSPLVLTLSILYVLALCCIGVIVVLSVGGPPLPYSWPLCGFAIVAFMVCILFSVRLATK</sequence>
<keyword evidence="1" id="KW-0812">Transmembrane</keyword>
<dbReference type="RefSeq" id="XP_019913696.1">
    <property type="nucleotide sequence ID" value="XM_020058089.1"/>
</dbReference>